<keyword evidence="1" id="KW-0472">Membrane</keyword>
<keyword evidence="1" id="KW-1133">Transmembrane helix</keyword>
<evidence type="ECO:0000313" key="2">
    <source>
        <dbReference type="EMBL" id="KAF6137450.1"/>
    </source>
</evidence>
<accession>A0A7J7L4A8</accession>
<organism evidence="2 3">
    <name type="scientific">Kingdonia uniflora</name>
    <dbReference type="NCBI Taxonomy" id="39325"/>
    <lineage>
        <taxon>Eukaryota</taxon>
        <taxon>Viridiplantae</taxon>
        <taxon>Streptophyta</taxon>
        <taxon>Embryophyta</taxon>
        <taxon>Tracheophyta</taxon>
        <taxon>Spermatophyta</taxon>
        <taxon>Magnoliopsida</taxon>
        <taxon>Ranunculales</taxon>
        <taxon>Circaeasteraceae</taxon>
        <taxon>Kingdonia</taxon>
    </lineage>
</organism>
<protein>
    <submittedName>
        <fullName evidence="2">Uncharacterized protein</fullName>
    </submittedName>
</protein>
<evidence type="ECO:0000313" key="3">
    <source>
        <dbReference type="Proteomes" id="UP000541444"/>
    </source>
</evidence>
<evidence type="ECO:0000256" key="1">
    <source>
        <dbReference type="SAM" id="Phobius"/>
    </source>
</evidence>
<reference evidence="2 3" key="1">
    <citation type="journal article" date="2020" name="IScience">
        <title>Genome Sequencing of the Endangered Kingdonia uniflora (Circaeasteraceae, Ranunculales) Reveals Potential Mechanisms of Evolutionary Specialization.</title>
        <authorList>
            <person name="Sun Y."/>
            <person name="Deng T."/>
            <person name="Zhang A."/>
            <person name="Moore M.J."/>
            <person name="Landis J.B."/>
            <person name="Lin N."/>
            <person name="Zhang H."/>
            <person name="Zhang X."/>
            <person name="Huang J."/>
            <person name="Zhang X."/>
            <person name="Sun H."/>
            <person name="Wang H."/>
        </authorList>
    </citation>
    <scope>NUCLEOTIDE SEQUENCE [LARGE SCALE GENOMIC DNA]</scope>
    <source>
        <strain evidence="2">TB1705</strain>
        <tissue evidence="2">Leaf</tissue>
    </source>
</reference>
<name>A0A7J7L4A8_9MAGN</name>
<gene>
    <name evidence="2" type="ORF">GIB67_009926</name>
</gene>
<dbReference type="EMBL" id="JACGCM010002657">
    <property type="protein sequence ID" value="KAF6137450.1"/>
    <property type="molecule type" value="Genomic_DNA"/>
</dbReference>
<dbReference type="AlphaFoldDB" id="A0A7J7L4A8"/>
<feature type="transmembrane region" description="Helical" evidence="1">
    <location>
        <begin position="63"/>
        <end position="80"/>
    </location>
</feature>
<dbReference type="Proteomes" id="UP000541444">
    <property type="component" value="Unassembled WGS sequence"/>
</dbReference>
<sequence length="90" mass="9788">MMYCSGTNFHFKEASLCSKFSPDSTLPNFIIRSLSYNPSSAIGDESTISSTITNCTLTTRSKFMALCVLVVIVSIEVFGIEDISCTAFPV</sequence>
<proteinExistence type="predicted"/>
<keyword evidence="1" id="KW-0812">Transmembrane</keyword>
<keyword evidence="3" id="KW-1185">Reference proteome</keyword>
<comment type="caution">
    <text evidence="2">The sequence shown here is derived from an EMBL/GenBank/DDBJ whole genome shotgun (WGS) entry which is preliminary data.</text>
</comment>